<dbReference type="PANTHER" id="PTHR30015">
    <property type="entry name" value="MRR RESTRICTION SYSTEM PROTEIN"/>
    <property type="match status" value="1"/>
</dbReference>
<dbReference type="Pfam" id="PF04471">
    <property type="entry name" value="Mrr_cat"/>
    <property type="match status" value="1"/>
</dbReference>
<dbReference type="RefSeq" id="WP_344536823.1">
    <property type="nucleotide sequence ID" value="NZ_BAAATM010000009.1"/>
</dbReference>
<evidence type="ECO:0000259" key="1">
    <source>
        <dbReference type="Pfam" id="PF04471"/>
    </source>
</evidence>
<sequence length="242" mass="26721">MGETEQTKADMIRLRNLEAESRLETIRLLRSVSESVRRTAAIVRGQPAAIDIAEHREDITEGREDIAWQLNQLAELEAVLQDQLHAYGELEAAVDAAERSQANVSAQRDLDFLSLTPQQFEDAIAEFLRRDGFYEVRRVGGAGDLGADVTARASDGAIVVVQCKRYHPTRLVGSGDVQRFGGTCYAVHQADHAFFVATTGFTAAAIDYAKRVGMYLVDAAWLRRWARGEDTLITPEAAPSSR</sequence>
<dbReference type="InterPro" id="IPR011856">
    <property type="entry name" value="tRNA_endonuc-like_dom_sf"/>
</dbReference>
<evidence type="ECO:0000313" key="2">
    <source>
        <dbReference type="EMBL" id="GAA2531929.1"/>
    </source>
</evidence>
<dbReference type="InterPro" id="IPR007560">
    <property type="entry name" value="Restrct_endonuc_IV_Mrr"/>
</dbReference>
<reference evidence="2 3" key="1">
    <citation type="journal article" date="2019" name="Int. J. Syst. Evol. Microbiol.">
        <title>The Global Catalogue of Microorganisms (GCM) 10K type strain sequencing project: providing services to taxonomists for standard genome sequencing and annotation.</title>
        <authorList>
            <consortium name="The Broad Institute Genomics Platform"/>
            <consortium name="The Broad Institute Genome Sequencing Center for Infectious Disease"/>
            <person name="Wu L."/>
            <person name="Ma J."/>
        </authorList>
    </citation>
    <scope>NUCLEOTIDE SEQUENCE [LARGE SCALE GENOMIC DNA]</scope>
    <source>
        <strain evidence="2 3">JCM 6924</strain>
    </source>
</reference>
<accession>A0ABN3NR13</accession>
<dbReference type="EMBL" id="BAAATM010000009">
    <property type="protein sequence ID" value="GAA2531929.1"/>
    <property type="molecule type" value="Genomic_DNA"/>
</dbReference>
<feature type="domain" description="Restriction endonuclease type IV Mrr" evidence="1">
    <location>
        <begin position="114"/>
        <end position="225"/>
    </location>
</feature>
<evidence type="ECO:0000313" key="3">
    <source>
        <dbReference type="Proteomes" id="UP001501095"/>
    </source>
</evidence>
<organism evidence="2 3">
    <name type="scientific">Streptomyces levis</name>
    <dbReference type="NCBI Taxonomy" id="285566"/>
    <lineage>
        <taxon>Bacteria</taxon>
        <taxon>Bacillati</taxon>
        <taxon>Actinomycetota</taxon>
        <taxon>Actinomycetes</taxon>
        <taxon>Kitasatosporales</taxon>
        <taxon>Streptomycetaceae</taxon>
        <taxon>Streptomyces</taxon>
    </lineage>
</organism>
<dbReference type="InterPro" id="IPR011335">
    <property type="entry name" value="Restrct_endonuc-II-like"/>
</dbReference>
<gene>
    <name evidence="2" type="ORF">GCM10010423_29340</name>
</gene>
<comment type="caution">
    <text evidence="2">The sequence shown here is derived from an EMBL/GenBank/DDBJ whole genome shotgun (WGS) entry which is preliminary data.</text>
</comment>
<proteinExistence type="predicted"/>
<dbReference type="PANTHER" id="PTHR30015:SF6">
    <property type="entry name" value="SLL1429 PROTEIN"/>
    <property type="match status" value="1"/>
</dbReference>
<dbReference type="Gene3D" id="3.40.1350.10">
    <property type="match status" value="1"/>
</dbReference>
<name>A0ABN3NR13_9ACTN</name>
<dbReference type="InterPro" id="IPR052906">
    <property type="entry name" value="Type_IV_Methyl-Rstrct_Enzyme"/>
</dbReference>
<protein>
    <recommendedName>
        <fullName evidence="1">Restriction endonuclease type IV Mrr domain-containing protein</fullName>
    </recommendedName>
</protein>
<keyword evidence="3" id="KW-1185">Reference proteome</keyword>
<dbReference type="Proteomes" id="UP001501095">
    <property type="component" value="Unassembled WGS sequence"/>
</dbReference>
<dbReference type="SUPFAM" id="SSF52980">
    <property type="entry name" value="Restriction endonuclease-like"/>
    <property type="match status" value="1"/>
</dbReference>